<dbReference type="EMBL" id="PQGG01000002">
    <property type="protein sequence ID" value="POP54662.1"/>
    <property type="molecule type" value="Genomic_DNA"/>
</dbReference>
<feature type="domain" description="DUF2489" evidence="2">
    <location>
        <begin position="15"/>
        <end position="148"/>
    </location>
</feature>
<evidence type="ECO:0000259" key="2">
    <source>
        <dbReference type="Pfam" id="PF10675"/>
    </source>
</evidence>
<dbReference type="Proteomes" id="UP000237222">
    <property type="component" value="Unassembled WGS sequence"/>
</dbReference>
<evidence type="ECO:0000313" key="4">
    <source>
        <dbReference type="Proteomes" id="UP000237222"/>
    </source>
</evidence>
<keyword evidence="1" id="KW-0812">Transmembrane</keyword>
<sequence>MSNYVLWLILAAFIIAVLAAVAGNLLWRLRLQTQAEKAALQQAEQESLAEQIDAQQGIEVLARCYLGGQVGGSELALRIAVLAETARRDRNYLKDTAVFSEMAAALAHIPTHQAWKSLSAEQRAKYSTEMALLEGKYSEQIRAAATAIVE</sequence>
<accession>A0A2S4HKY7</accession>
<dbReference type="AlphaFoldDB" id="A0A2S4HKY7"/>
<dbReference type="RefSeq" id="WP_103682466.1">
    <property type="nucleotide sequence ID" value="NZ_PQGG01000002.1"/>
</dbReference>
<comment type="caution">
    <text evidence="3">The sequence shown here is derived from an EMBL/GenBank/DDBJ whole genome shotgun (WGS) entry which is preliminary data.</text>
</comment>
<dbReference type="Pfam" id="PF10675">
    <property type="entry name" value="DUF2489"/>
    <property type="match status" value="1"/>
</dbReference>
<gene>
    <name evidence="3" type="ORF">C0068_00140</name>
</gene>
<keyword evidence="1" id="KW-1133">Transmembrane helix</keyword>
<keyword evidence="1" id="KW-0472">Membrane</keyword>
<organism evidence="3 4">
    <name type="scientific">Zhongshania marina</name>
    <dbReference type="NCBI Taxonomy" id="2304603"/>
    <lineage>
        <taxon>Bacteria</taxon>
        <taxon>Pseudomonadati</taxon>
        <taxon>Pseudomonadota</taxon>
        <taxon>Gammaproteobacteria</taxon>
        <taxon>Cellvibrionales</taxon>
        <taxon>Spongiibacteraceae</taxon>
        <taxon>Zhongshania</taxon>
    </lineage>
</organism>
<evidence type="ECO:0000256" key="1">
    <source>
        <dbReference type="SAM" id="Phobius"/>
    </source>
</evidence>
<evidence type="ECO:0000313" key="3">
    <source>
        <dbReference type="EMBL" id="POP54662.1"/>
    </source>
</evidence>
<dbReference type="OrthoDB" id="5740155at2"/>
<dbReference type="InterPro" id="IPR019617">
    <property type="entry name" value="DUF2489"/>
</dbReference>
<name>A0A2S4HKY7_9GAMM</name>
<proteinExistence type="predicted"/>
<feature type="transmembrane region" description="Helical" evidence="1">
    <location>
        <begin position="6"/>
        <end position="27"/>
    </location>
</feature>
<protein>
    <recommendedName>
        <fullName evidence="2">DUF2489 domain-containing protein</fullName>
    </recommendedName>
</protein>
<reference evidence="3" key="1">
    <citation type="submission" date="2018-01" db="EMBL/GenBank/DDBJ databases">
        <authorList>
            <person name="Yu X.-D."/>
        </authorList>
    </citation>
    <scope>NUCLEOTIDE SEQUENCE</scope>
    <source>
        <strain evidence="3">ZX-21</strain>
    </source>
</reference>